<protein>
    <submittedName>
        <fullName evidence="2">Uncharacterized protein</fullName>
    </submittedName>
</protein>
<feature type="transmembrane region" description="Helical" evidence="1">
    <location>
        <begin position="23"/>
        <end position="42"/>
    </location>
</feature>
<keyword evidence="3" id="KW-1185">Reference proteome</keyword>
<accession>A0A5C6CRF6</accession>
<gene>
    <name evidence="2" type="ORF">Pla52o_17300</name>
</gene>
<evidence type="ECO:0000313" key="3">
    <source>
        <dbReference type="Proteomes" id="UP000316304"/>
    </source>
</evidence>
<organism evidence="2 3">
    <name type="scientific">Novipirellula galeiformis</name>
    <dbReference type="NCBI Taxonomy" id="2528004"/>
    <lineage>
        <taxon>Bacteria</taxon>
        <taxon>Pseudomonadati</taxon>
        <taxon>Planctomycetota</taxon>
        <taxon>Planctomycetia</taxon>
        <taxon>Pirellulales</taxon>
        <taxon>Pirellulaceae</taxon>
        <taxon>Novipirellula</taxon>
    </lineage>
</organism>
<evidence type="ECO:0000256" key="1">
    <source>
        <dbReference type="SAM" id="Phobius"/>
    </source>
</evidence>
<keyword evidence="1" id="KW-1133">Transmembrane helix</keyword>
<sequence length="78" mass="8779">MDFVGRWKPNDAHRKKWSFARRASVMIGMLAGTVAGWFVAFLSASRLWVAPTATWVAIRLVALSIARYHFNLSAQLNS</sequence>
<comment type="caution">
    <text evidence="2">The sequence shown here is derived from an EMBL/GenBank/DDBJ whole genome shotgun (WGS) entry which is preliminary data.</text>
</comment>
<reference evidence="2 3" key="1">
    <citation type="submission" date="2019-02" db="EMBL/GenBank/DDBJ databases">
        <title>Deep-cultivation of Planctomycetes and their phenomic and genomic characterization uncovers novel biology.</title>
        <authorList>
            <person name="Wiegand S."/>
            <person name="Jogler M."/>
            <person name="Boedeker C."/>
            <person name="Pinto D."/>
            <person name="Vollmers J."/>
            <person name="Rivas-Marin E."/>
            <person name="Kohn T."/>
            <person name="Peeters S.H."/>
            <person name="Heuer A."/>
            <person name="Rast P."/>
            <person name="Oberbeckmann S."/>
            <person name="Bunk B."/>
            <person name="Jeske O."/>
            <person name="Meyerdierks A."/>
            <person name="Storesund J.E."/>
            <person name="Kallscheuer N."/>
            <person name="Luecker S."/>
            <person name="Lage O.M."/>
            <person name="Pohl T."/>
            <person name="Merkel B.J."/>
            <person name="Hornburger P."/>
            <person name="Mueller R.-W."/>
            <person name="Bruemmer F."/>
            <person name="Labrenz M."/>
            <person name="Spormann A.M."/>
            <person name="Op Den Camp H."/>
            <person name="Overmann J."/>
            <person name="Amann R."/>
            <person name="Jetten M.S.M."/>
            <person name="Mascher T."/>
            <person name="Medema M.H."/>
            <person name="Devos D.P."/>
            <person name="Kaster A.-K."/>
            <person name="Ovreas L."/>
            <person name="Rohde M."/>
            <person name="Galperin M.Y."/>
            <person name="Jogler C."/>
        </authorList>
    </citation>
    <scope>NUCLEOTIDE SEQUENCE [LARGE SCALE GENOMIC DNA]</scope>
    <source>
        <strain evidence="2 3">Pla52o</strain>
    </source>
</reference>
<keyword evidence="1" id="KW-0812">Transmembrane</keyword>
<evidence type="ECO:0000313" key="2">
    <source>
        <dbReference type="EMBL" id="TWU25429.1"/>
    </source>
</evidence>
<dbReference type="Proteomes" id="UP000316304">
    <property type="component" value="Unassembled WGS sequence"/>
</dbReference>
<dbReference type="EMBL" id="SJPT01000002">
    <property type="protein sequence ID" value="TWU25429.1"/>
    <property type="molecule type" value="Genomic_DNA"/>
</dbReference>
<keyword evidence="1" id="KW-0472">Membrane</keyword>
<feature type="transmembrane region" description="Helical" evidence="1">
    <location>
        <begin position="48"/>
        <end position="70"/>
    </location>
</feature>
<dbReference type="AlphaFoldDB" id="A0A5C6CRF6"/>
<name>A0A5C6CRF6_9BACT</name>
<proteinExistence type="predicted"/>